<sequence>MRLSTVLPFALAAAPAVSAAGTLGFALGVKNPDGSCKSQQDFEKDFDVMKAHAKVARTYAAADCNHVDALVPAARAKGVSVVIGVWPDTESSFNADVRALQKVMPGNEDIIAAVTVGSESLYRRNFTGPQLLEKINQVKKLFPRTKVGTADSWNKYADGTADALILGGVDYFLVNAFSYWQAQPITNASATLFDDMMQATAHIQKLAGQRADNIYIAVGETGWPSDGGTDYGAAKAGTQNAKTYHDSAVCGMLAWGFDLFFFEFLDEPWKPKSIGQNGVAADETHWGMYTAERPANRAPQLPPHDLKHNSCHEPIVPVVKRSVSPGPSSLTAAAAAAAAAPPSVRGISRPASPGRLSLPTLARYHSTAGSHPASPENRRTESRLSSAYYTAAWGSPYATPSPRRLSSSIRSRHGIADFALDASPAHSMLSGQSVPSQRDHSNLQDTGAASSNVSQHLYGPLGRRLEKDHLVRQGGKSIKDFTQDWINQYLTGQSRSERTNWLSDDSGDDFASYLTAKNHLSESEGWLGLDDDPLEEDPLKTPTAASSFGRKLKERAGRLELPRLQARHLKTNSTATVKQADFWDFGYDQDAIPTTIPNSATGTEHMVRAPGLSISGVEKPLPPPPDMDAVPVSPAPAPNPKPAPTSRSTPQRTKKRVAWRGKQCVIALPIHDVRGSIEHTGPLLTPADVELRLKKWEAEGYNVRTLGVDVSQSRPAFPDTTEFQRGPEQKNYAVRFPNKAEWDSYVNFLNEEKLRALGVSLGGNDVSPAPVSQTPTQFFGNTVSPPLPTSSAASNHLNMTGNPLAAILAQTSKTLTSSSPFGYPASSPFPSGPASFSNEPGYPFLSYQTPAATTQGTLTPQNVYGLQPSVISPAGGATLPNFGSLLQPVSPLTPDDSKQFSTGINVHAMSHGFNTHHHQTTQLDETGNMLSPPVENRALVVEGNSETMVSSSGPEIAHPTPRGHRHNLSETLQRGVERADFQLESSIRMQSGDHNIVQPHNDLMQSRWAVHNDAIQKAFISPVQNNQQPHSLPQQFFGDQLHEDGQLDGSEIDTNPSLMGTPTNESMHHHNFSTSNHHSSSTGTFIPSHQAKASMSNLNIGAKAFDPTASFSPTNFSFVANNFQPGSNRNNSVFSPISQHSAKSGNFHVNSPSLAGQSTRGSISSRFKFSAASFNVEAPVFNPGKSIHINSDVRDVSVGDEQKIFGSLDSSVIVPPAKKSKAIPIVRPEEQLKGDEKNNDILEDEAGRTGKQGREKRVRRSQRDDDQEVSLPDLADIPASAKQNLPTVDLTQLSDNEAHNFIPLGISIDDELEAETERSTHTTISESTTWKPFEFKNEEDAAAFHAALPLGPSFAYGNDKSPLDERRVSADQNMEDVIATVAENGQKATSQNVVEDTPLAFSNLEPTAALFEFQPATADSPVSAISELRPSEREKVVGLEGSKYIAPSPPISPITRETSLTPEEQEVQVNAGSFDDEVEYNSSDEQEIDAVMRQLNEDDSDLGVERTEPSFLQHSVENRNFSERQYDTPELSAPSLVRSDAPSPSAHGGQFAQVNLPKLKTSLTASSHAMFAPQHSSNLGYKSPIRQLNNPDIDHISEWDDAISSAQDEEFQQRARFFDTHVDEVIGAVLDDRLVPLERMLDTIENSIALLAAQTMSKGTPADVEHSDADDEDEDDEDAAKHRSRSPLKKQNRLIEKIKQAVVDSLVASRAREEAPLRRDFSEIQESLSELRTFTAQSAARDVPPVDFSEVHASLSVLKTLVTAKSGEDENSKMKADIVDSIVNHPKLTALIGASNSVKDAEKLEMQLEGLQNMLRLAEERSDEEYNNRRRVQDSLSDTQRHLQAAEEDVAKYKLAAEAAEQALENFKGQKLPELDRLEKQSVLLNENQESLQLTLSELSQKNITLQGTLDEYRETGDHLRSHLEEVKSENKALCQTISVLKAQMEDGLHSRKNLRGKFEKLQEDMATATRDIARDQSSWRKREEQQNIEYNILKAQLEDEVKRRQKLELHVGDLEQKEREATKLRFILGQSQEENARLEELLIMVRQESHDYQSKAARYEQEFIEARNSSCIEIQRVRTSMEADLDNANHQVNFVRAELENQINNIENQLESTKMDADTAKAKHELMLEEARDSKIAALREAAESKELALQEQRLVHERTLNDLRERHARALHNSSEDRQREESHYMELLALRDEKIDHFHDKVALLEERLEIAKTAARTAAQAAQDAKAAHTVSPSQVFSPSMRVSKGSNIPEKISPQALRESIMVLQDQLQQREGRIEELEHELSLVDKDAPMKIKEKETEITWLRELLHVRLDDLQDIIHVLSQSSFNQSAVRDAAIRLKANLQMQQQEKERIMTGSTQTFPSLASISSLAASPRALPLAAAAAWGNWRKARETNVTDSGPNSADHTPSKTSTSQTFLSGLLTPPNSNTRSSGRSLHRPSTLQPSQANRQMAEPPRTPPLLQTSSYDHDAESAGFDDAYDNESILGGILTQNPDVAADDGPFGPAI</sequence>
<dbReference type="EMBL" id="JALBCA010000029">
    <property type="protein sequence ID" value="KAI2388711.1"/>
    <property type="molecule type" value="Genomic_DNA"/>
</dbReference>
<reference evidence="1" key="1">
    <citation type="journal article" date="2022" name="bioRxiv">
        <title>Population genetic analysis of Ophidiomyces ophidiicola, the causative agent of snake fungal disease, indicates recent introductions to the USA.</title>
        <authorList>
            <person name="Ladner J.T."/>
            <person name="Palmer J.M."/>
            <person name="Ettinger C.L."/>
            <person name="Stajich J.E."/>
            <person name="Farrell T.M."/>
            <person name="Glorioso B.M."/>
            <person name="Lawson B."/>
            <person name="Price S.J."/>
            <person name="Stengle A.G."/>
            <person name="Grear D.A."/>
            <person name="Lorch J.M."/>
        </authorList>
    </citation>
    <scope>NUCLEOTIDE SEQUENCE</scope>
    <source>
        <strain evidence="1">NWHC 24266-5</strain>
    </source>
</reference>
<proteinExistence type="predicted"/>
<protein>
    <submittedName>
        <fullName evidence="1">Uncharacterized protein</fullName>
    </submittedName>
</protein>
<accession>A0ACB8UZA1</accession>
<name>A0ACB8UZA1_9EURO</name>
<organism evidence="1">
    <name type="scientific">Ophidiomyces ophidiicola</name>
    <dbReference type="NCBI Taxonomy" id="1387563"/>
    <lineage>
        <taxon>Eukaryota</taxon>
        <taxon>Fungi</taxon>
        <taxon>Dikarya</taxon>
        <taxon>Ascomycota</taxon>
        <taxon>Pezizomycotina</taxon>
        <taxon>Eurotiomycetes</taxon>
        <taxon>Eurotiomycetidae</taxon>
        <taxon>Onygenales</taxon>
        <taxon>Onygenaceae</taxon>
        <taxon>Ophidiomyces</taxon>
    </lineage>
</organism>
<gene>
    <name evidence="1" type="ORF">LOY88_002480</name>
</gene>
<evidence type="ECO:0000313" key="1">
    <source>
        <dbReference type="EMBL" id="KAI2388711.1"/>
    </source>
</evidence>
<comment type="caution">
    <text evidence="1">The sequence shown here is derived from an EMBL/GenBank/DDBJ whole genome shotgun (WGS) entry which is preliminary data.</text>
</comment>